<keyword evidence="2" id="KW-0472">Membrane</keyword>
<evidence type="ECO:0000256" key="1">
    <source>
        <dbReference type="SAM" id="Coils"/>
    </source>
</evidence>
<keyword evidence="4" id="KW-1185">Reference proteome</keyword>
<evidence type="ECO:0000256" key="2">
    <source>
        <dbReference type="SAM" id="Phobius"/>
    </source>
</evidence>
<keyword evidence="2" id="KW-1133">Transmembrane helix</keyword>
<dbReference type="Proteomes" id="UP000003835">
    <property type="component" value="Unassembled WGS sequence"/>
</dbReference>
<dbReference type="eggNOG" id="COG0457">
    <property type="taxonomic scope" value="Bacteria"/>
</dbReference>
<proteinExistence type="predicted"/>
<feature type="transmembrane region" description="Helical" evidence="2">
    <location>
        <begin position="7"/>
        <end position="28"/>
    </location>
</feature>
<protein>
    <submittedName>
        <fullName evidence="3">Uncharacterized protein</fullName>
    </submittedName>
</protein>
<dbReference type="OrthoDB" id="569590at2"/>
<keyword evidence="2" id="KW-0812">Transmembrane</keyword>
<evidence type="ECO:0000313" key="3">
    <source>
        <dbReference type="EMBL" id="EDX72951.1"/>
    </source>
</evidence>
<accession>B4VYK6</accession>
<gene>
    <name evidence="3" type="ORF">MC7420_2569</name>
</gene>
<dbReference type="HOGENOM" id="CLU_050199_0_0_3"/>
<dbReference type="STRING" id="118168.MC7420_2569"/>
<reference evidence="3 4" key="1">
    <citation type="submission" date="2008-07" db="EMBL/GenBank/DDBJ databases">
        <authorList>
            <person name="Tandeau de Marsac N."/>
            <person name="Ferriera S."/>
            <person name="Johnson J."/>
            <person name="Kravitz S."/>
            <person name="Beeson K."/>
            <person name="Sutton G."/>
            <person name="Rogers Y.-H."/>
            <person name="Friedman R."/>
            <person name="Frazier M."/>
            <person name="Venter J.C."/>
        </authorList>
    </citation>
    <scope>NUCLEOTIDE SEQUENCE [LARGE SCALE GENOMIC DNA]</scope>
    <source>
        <strain evidence="3 4">PCC 7420</strain>
    </source>
</reference>
<evidence type="ECO:0000313" key="4">
    <source>
        <dbReference type="Proteomes" id="UP000003835"/>
    </source>
</evidence>
<sequence length="367" mass="41166">MNRLSKIAWTGAILGSMAGLVWVVNLPYPMIRRPVARTAPILLLPSYIQMDHNYRQTIRNVEQADQLINNSTSAADFSLGEEKVKLAQTHLDKLPIWFLGYEPKFYCNLFSCSWKFTLDEFESARTNVARMEAKVFQEKNAQIELKKAETALNQAKQQYQQAATLTDKQNAIASWQTALDHIEQIPSATLAGQTAKTKLIGYQRDFQQVVGFAADNQRTGSLIGAAQEFAFAAAQAAQNPPHTVAEWQQIQKLWQQAIARLEQIPLEDQGYLEAQKLLATYQTNLGVIQTRSSAEAESMQALEEAQRQIQRLLANTPTDATIDRNLTISQLQGIINQLNKVQSGTTSYSKAQELLRSAQTKLQQLQP</sequence>
<feature type="coiled-coil region" evidence="1">
    <location>
        <begin position="138"/>
        <end position="165"/>
    </location>
</feature>
<keyword evidence="1" id="KW-0175">Coiled coil</keyword>
<dbReference type="EMBL" id="DS989860">
    <property type="protein sequence ID" value="EDX72951.1"/>
    <property type="molecule type" value="Genomic_DNA"/>
</dbReference>
<organism evidence="3 4">
    <name type="scientific">Coleofasciculus chthonoplastes PCC 7420</name>
    <dbReference type="NCBI Taxonomy" id="118168"/>
    <lineage>
        <taxon>Bacteria</taxon>
        <taxon>Bacillati</taxon>
        <taxon>Cyanobacteriota</taxon>
        <taxon>Cyanophyceae</taxon>
        <taxon>Coleofasciculales</taxon>
        <taxon>Coleofasciculaceae</taxon>
        <taxon>Coleofasciculus</taxon>
    </lineage>
</organism>
<name>B4VYK6_9CYAN</name>
<dbReference type="AlphaFoldDB" id="B4VYK6"/>